<accession>A0ABR7JN73</accession>
<name>A0ABR7JN73_9FIRM</name>
<dbReference type="Proteomes" id="UP000609849">
    <property type="component" value="Unassembled WGS sequence"/>
</dbReference>
<evidence type="ECO:0000313" key="2">
    <source>
        <dbReference type="Proteomes" id="UP000609849"/>
    </source>
</evidence>
<proteinExistence type="predicted"/>
<keyword evidence="2" id="KW-1185">Reference proteome</keyword>
<sequence>MSIIESAIKLSEVVQSIAREKGISEEEAWTEAVKVYREEYENIKK</sequence>
<organism evidence="1 2">
    <name type="scientific">Romboutsia faecis</name>
    <dbReference type="NCBI Taxonomy" id="2764597"/>
    <lineage>
        <taxon>Bacteria</taxon>
        <taxon>Bacillati</taxon>
        <taxon>Bacillota</taxon>
        <taxon>Clostridia</taxon>
        <taxon>Peptostreptococcales</taxon>
        <taxon>Peptostreptococcaceae</taxon>
        <taxon>Romboutsia</taxon>
    </lineage>
</organism>
<evidence type="ECO:0000313" key="1">
    <source>
        <dbReference type="EMBL" id="MBC5996173.1"/>
    </source>
</evidence>
<dbReference type="EMBL" id="JACRWE010000002">
    <property type="protein sequence ID" value="MBC5996173.1"/>
    <property type="molecule type" value="Genomic_DNA"/>
</dbReference>
<dbReference type="RefSeq" id="WP_172976679.1">
    <property type="nucleotide sequence ID" value="NZ_JACRWE010000002.1"/>
</dbReference>
<protein>
    <submittedName>
        <fullName evidence="1">Uncharacterized protein</fullName>
    </submittedName>
</protein>
<gene>
    <name evidence="1" type="ORF">H8923_05310</name>
</gene>
<comment type="caution">
    <text evidence="1">The sequence shown here is derived from an EMBL/GenBank/DDBJ whole genome shotgun (WGS) entry which is preliminary data.</text>
</comment>
<reference evidence="1 2" key="1">
    <citation type="submission" date="2020-08" db="EMBL/GenBank/DDBJ databases">
        <authorList>
            <person name="Liu C."/>
            <person name="Sun Q."/>
        </authorList>
    </citation>
    <scope>NUCLEOTIDE SEQUENCE [LARGE SCALE GENOMIC DNA]</scope>
    <source>
        <strain evidence="1 2">NSJ-18</strain>
    </source>
</reference>